<keyword evidence="3" id="KW-1185">Reference proteome</keyword>
<protein>
    <recommendedName>
        <fullName evidence="4">Transporter</fullName>
    </recommendedName>
</protein>
<dbReference type="RefSeq" id="WP_262581137.1">
    <property type="nucleotide sequence ID" value="NZ_JAOQJV010000004.1"/>
</dbReference>
<gene>
    <name evidence="2" type="ORF">OCV65_04905</name>
</gene>
<evidence type="ECO:0000313" key="2">
    <source>
        <dbReference type="EMBL" id="MCU6699575.1"/>
    </source>
</evidence>
<evidence type="ECO:0000313" key="3">
    <source>
        <dbReference type="Proteomes" id="UP001207605"/>
    </source>
</evidence>
<dbReference type="Proteomes" id="UP001207605">
    <property type="component" value="Unassembled WGS sequence"/>
</dbReference>
<feature type="transmembrane region" description="Helical" evidence="1">
    <location>
        <begin position="12"/>
        <end position="33"/>
    </location>
</feature>
<dbReference type="EMBL" id="JAOQJV010000004">
    <property type="protein sequence ID" value="MCU6699575.1"/>
    <property type="molecule type" value="Genomic_DNA"/>
</dbReference>
<feature type="transmembrane region" description="Helical" evidence="1">
    <location>
        <begin position="92"/>
        <end position="113"/>
    </location>
</feature>
<evidence type="ECO:0000256" key="1">
    <source>
        <dbReference type="SAM" id="Phobius"/>
    </source>
</evidence>
<proteinExistence type="predicted"/>
<comment type="caution">
    <text evidence="2">The sequence shown here is derived from an EMBL/GenBank/DDBJ whole genome shotgun (WGS) entry which is preliminary data.</text>
</comment>
<name>A0ABT2S4P9_9FIRM</name>
<sequence>MKEKCTLIISSLAYALEMIITIAMLIGTGLLCFRLICSIFHLMDADPFEAYEHLLSYSMNLIICVELIRMMYYHTSDMVFELLVFALARQVIIDHTSAITSLIGVCAIAVLFATRKFLFTTHVLSADTDDEDDKKSEEENK</sequence>
<accession>A0ABT2S4P9</accession>
<evidence type="ECO:0008006" key="4">
    <source>
        <dbReference type="Google" id="ProtNLM"/>
    </source>
</evidence>
<keyword evidence="1" id="KW-1133">Transmembrane helix</keyword>
<feature type="transmembrane region" description="Helical" evidence="1">
    <location>
        <begin position="54"/>
        <end position="72"/>
    </location>
</feature>
<organism evidence="2 3">
    <name type="scientific">Dorea ammoniilytica</name>
    <dbReference type="NCBI Taxonomy" id="2981788"/>
    <lineage>
        <taxon>Bacteria</taxon>
        <taxon>Bacillati</taxon>
        <taxon>Bacillota</taxon>
        <taxon>Clostridia</taxon>
        <taxon>Lachnospirales</taxon>
        <taxon>Lachnospiraceae</taxon>
        <taxon>Dorea</taxon>
    </lineage>
</organism>
<reference evidence="2 3" key="1">
    <citation type="journal article" date="2021" name="ISME Commun">
        <title>Automated analysis of genomic sequences facilitates high-throughput and comprehensive description of bacteria.</title>
        <authorList>
            <person name="Hitch T.C.A."/>
        </authorList>
    </citation>
    <scope>NUCLEOTIDE SEQUENCE [LARGE SCALE GENOMIC DNA]</scope>
    <source>
        <strain evidence="2 3">Sanger_02</strain>
    </source>
</reference>
<keyword evidence="1" id="KW-0812">Transmembrane</keyword>
<keyword evidence="1" id="KW-0472">Membrane</keyword>